<feature type="domain" description="Multidrug resistance protein MdtA-like barrel-sandwich hybrid" evidence="3">
    <location>
        <begin position="82"/>
        <end position="378"/>
    </location>
</feature>
<evidence type="ECO:0000256" key="1">
    <source>
        <dbReference type="ARBA" id="ARBA00009477"/>
    </source>
</evidence>
<organism evidence="4 5">
    <name type="scientific">Candidatus Adlerbacteria bacterium RIFOXYC1_FULL_48_26</name>
    <dbReference type="NCBI Taxonomy" id="1797247"/>
    <lineage>
        <taxon>Bacteria</taxon>
        <taxon>Candidatus Adleribacteriota</taxon>
    </lineage>
</organism>
<comment type="similarity">
    <text evidence="1">Belongs to the membrane fusion protein (MFP) (TC 8.A.1) family.</text>
</comment>
<dbReference type="GO" id="GO:0015562">
    <property type="term" value="F:efflux transmembrane transporter activity"/>
    <property type="evidence" value="ECO:0007669"/>
    <property type="project" value="TreeGrafter"/>
</dbReference>
<dbReference type="Proteomes" id="UP000176568">
    <property type="component" value="Unassembled WGS sequence"/>
</dbReference>
<dbReference type="EMBL" id="MEXB01000007">
    <property type="protein sequence ID" value="OGC88586.1"/>
    <property type="molecule type" value="Genomic_DNA"/>
</dbReference>
<dbReference type="GO" id="GO:1990281">
    <property type="term" value="C:efflux pump complex"/>
    <property type="evidence" value="ECO:0007669"/>
    <property type="project" value="TreeGrafter"/>
</dbReference>
<name>A0A1F4Y489_9BACT</name>
<comment type="caution">
    <text evidence="4">The sequence shown here is derived from an EMBL/GenBank/DDBJ whole genome shotgun (WGS) entry which is preliminary data.</text>
</comment>
<dbReference type="Gene3D" id="2.40.30.170">
    <property type="match status" value="1"/>
</dbReference>
<dbReference type="InterPro" id="IPR058625">
    <property type="entry name" value="MdtA-like_BSH"/>
</dbReference>
<evidence type="ECO:0000313" key="4">
    <source>
        <dbReference type="EMBL" id="OGC88586.1"/>
    </source>
</evidence>
<dbReference type="AlphaFoldDB" id="A0A1F4Y489"/>
<dbReference type="PANTHER" id="PTHR30469:SF15">
    <property type="entry name" value="HLYD FAMILY OF SECRETION PROTEINS"/>
    <property type="match status" value="1"/>
</dbReference>
<dbReference type="Pfam" id="PF25917">
    <property type="entry name" value="BSH_RND"/>
    <property type="match status" value="1"/>
</dbReference>
<gene>
    <name evidence="4" type="ORF">A2419_02885</name>
</gene>
<feature type="transmembrane region" description="Helical" evidence="2">
    <location>
        <begin position="20"/>
        <end position="41"/>
    </location>
</feature>
<keyword evidence="2" id="KW-0812">Transmembrane</keyword>
<keyword evidence="2" id="KW-1133">Transmembrane helix</keyword>
<dbReference type="STRING" id="1797247.A2419_02885"/>
<protein>
    <recommendedName>
        <fullName evidence="3">Multidrug resistance protein MdtA-like barrel-sandwich hybrid domain-containing protein</fullName>
    </recommendedName>
</protein>
<dbReference type="PANTHER" id="PTHR30469">
    <property type="entry name" value="MULTIDRUG RESISTANCE PROTEIN MDTA"/>
    <property type="match status" value="1"/>
</dbReference>
<dbReference type="Gene3D" id="1.10.287.470">
    <property type="entry name" value="Helix hairpin bin"/>
    <property type="match status" value="2"/>
</dbReference>
<evidence type="ECO:0000256" key="2">
    <source>
        <dbReference type="SAM" id="Phobius"/>
    </source>
</evidence>
<dbReference type="InterPro" id="IPR006143">
    <property type="entry name" value="RND_pump_MFP"/>
</dbReference>
<reference evidence="4 5" key="1">
    <citation type="journal article" date="2016" name="Nat. Commun.">
        <title>Thousands of microbial genomes shed light on interconnected biogeochemical processes in an aquifer system.</title>
        <authorList>
            <person name="Anantharaman K."/>
            <person name="Brown C.T."/>
            <person name="Hug L.A."/>
            <person name="Sharon I."/>
            <person name="Castelle C.J."/>
            <person name="Probst A.J."/>
            <person name="Thomas B.C."/>
            <person name="Singh A."/>
            <person name="Wilkins M.J."/>
            <person name="Karaoz U."/>
            <person name="Brodie E.L."/>
            <person name="Williams K.H."/>
            <person name="Hubbard S.S."/>
            <person name="Banfield J.F."/>
        </authorList>
    </citation>
    <scope>NUCLEOTIDE SEQUENCE [LARGE SCALE GENOMIC DNA]</scope>
</reference>
<dbReference type="SUPFAM" id="SSF111369">
    <property type="entry name" value="HlyD-like secretion proteins"/>
    <property type="match status" value="1"/>
</dbReference>
<proteinExistence type="inferred from homology"/>
<accession>A0A1F4Y489</accession>
<dbReference type="NCBIfam" id="TIGR01730">
    <property type="entry name" value="RND_mfp"/>
    <property type="match status" value="1"/>
</dbReference>
<evidence type="ECO:0000313" key="5">
    <source>
        <dbReference type="Proteomes" id="UP000176568"/>
    </source>
</evidence>
<dbReference type="Gene3D" id="2.40.50.100">
    <property type="match status" value="2"/>
</dbReference>
<evidence type="ECO:0000259" key="3">
    <source>
        <dbReference type="Pfam" id="PF25917"/>
    </source>
</evidence>
<keyword evidence="2" id="KW-0472">Membrane</keyword>
<sequence length="548" mass="55682">MSIKTRFFNAIQYVRKQPWYYSWGGALLIAILIFVGAQAMVSSVPAVATLDQTSHVKIASVASLAAQSTGPLPVTGVVTSLNHASISAQSSGEVLALNRKIGDYVSAGTIIGSLENSSQRAAVLQAQGAYNAAQAAFTNTSGTGAANSGISAAQASQAVVNAQITVNTSLQSLFAALDDAVHTKADLLFSQPRTNPALQLTVTDNQLVITLQNERRQLDLALNDVSSIARKTTRTNTGTDIAQATANAQLVTTFLNNLVEALNKSLPNQSITATDISAYQASIGSARTAVSAALSGVASAKSAYDSASAAAASASNTAEGGTQSSISIAQANVEQAQGVLAAARASLEKTIIRSPISGTIVSLPVSQGDYVSNSQRLAEISNPSALEVDVYVTPEDSKTLAVGGSALIAGSVQGTIVSIAPALDPSTGKILVKVGIVGSPSALTDGETITVSLSRATAAQTKKVSTVSAASIMIPIVAAKITPSGPIVFSVSASSTLVQIPITLGTILGDKVIVLTGLTPEMVIVEDARGLSNGQQVIVDLPAQAGSN</sequence>
<dbReference type="Gene3D" id="2.40.420.20">
    <property type="match status" value="1"/>
</dbReference>